<name>A0A2N5UXV1_9BASI</name>
<feature type="region of interest" description="Disordered" evidence="2">
    <location>
        <begin position="91"/>
        <end position="206"/>
    </location>
</feature>
<feature type="compositionally biased region" description="Gly residues" evidence="2">
    <location>
        <begin position="440"/>
        <end position="455"/>
    </location>
</feature>
<evidence type="ECO:0000256" key="1">
    <source>
        <dbReference type="ARBA" id="ARBA00023186"/>
    </source>
</evidence>
<organism evidence="5 7">
    <name type="scientific">Puccinia coronata f. sp. avenae</name>
    <dbReference type="NCBI Taxonomy" id="200324"/>
    <lineage>
        <taxon>Eukaryota</taxon>
        <taxon>Fungi</taxon>
        <taxon>Dikarya</taxon>
        <taxon>Basidiomycota</taxon>
        <taxon>Pucciniomycotina</taxon>
        <taxon>Pucciniomycetes</taxon>
        <taxon>Pucciniales</taxon>
        <taxon>Pucciniaceae</taxon>
        <taxon>Puccinia</taxon>
    </lineage>
</organism>
<dbReference type="InterPro" id="IPR018253">
    <property type="entry name" value="DnaJ_domain_CS"/>
</dbReference>
<dbReference type="OrthoDB" id="10250354at2759"/>
<sequence length="575" mass="63507">MSTPSSSSSQPRTYYTLLGIDQDATPKEIEKAYKRQALIHHPDRNPNESQTQSTNKFQKLAEAYEILRDPIKRRKYDLKVANTIALNSDTLSAHQKPSAPANVYPNRPASQQSGRPSSQPKRSSSTFDLFAYPGETPQYVPSPSRRPASTAPAFRTRPGSSAAQPTPPPSMSATTPNPPRPPTHRHSLAAHPQPHHHAQSAHHHQPFTQRINLKDLDSLDFILNMGLNPQARQNRPSNVSPSSAIRSQPHASLDSDSPPFHPTHSRNMSSSAPDPYLTFERAWGHSLDEIVDRVPDLGTDRRKYSTRKSNTDPSLMSHKPRNVQRSATVRSADSDYRASASNLDSHSHHRRPRSAGSDAFRDWLPTPNCTSPISTTTRPSKESRLSLDDDTFYLPSATYQSQARRMSTGNEKLYQPSPPPHQATARLYQPSSGSAAGLARGNGGCVRGSVGGGRGSSSSSSTMSPGTPSADYPTAPPPGSSSSHPLHAHHLPHHHHHHHHHPSRRSRATTMMPEYPAEKSAGSQGLSREFREVIIRFERERDGSTRLSKEFKSRTVDLDGTVHDRYRRQRAAAVN</sequence>
<evidence type="ECO:0000259" key="3">
    <source>
        <dbReference type="PROSITE" id="PS50076"/>
    </source>
</evidence>
<evidence type="ECO:0000313" key="4">
    <source>
        <dbReference type="EMBL" id="PLW32575.1"/>
    </source>
</evidence>
<feature type="region of interest" description="Disordered" evidence="2">
    <location>
        <begin position="298"/>
        <end position="509"/>
    </location>
</feature>
<dbReference type="EMBL" id="PGCI01000077">
    <property type="protein sequence ID" value="PLW42589.1"/>
    <property type="molecule type" value="Genomic_DNA"/>
</dbReference>
<feature type="compositionally biased region" description="Pro residues" evidence="2">
    <location>
        <begin position="165"/>
        <end position="181"/>
    </location>
</feature>
<feature type="compositionally biased region" description="Polar residues" evidence="2">
    <location>
        <begin position="108"/>
        <end position="127"/>
    </location>
</feature>
<evidence type="ECO:0000313" key="5">
    <source>
        <dbReference type="EMBL" id="PLW42589.1"/>
    </source>
</evidence>
<dbReference type="CDD" id="cd06257">
    <property type="entry name" value="DnaJ"/>
    <property type="match status" value="1"/>
</dbReference>
<feature type="compositionally biased region" description="Basic residues" evidence="2">
    <location>
        <begin position="182"/>
        <end position="205"/>
    </location>
</feature>
<dbReference type="SMART" id="SM00271">
    <property type="entry name" value="DnaJ"/>
    <property type="match status" value="1"/>
</dbReference>
<keyword evidence="6" id="KW-1185">Reference proteome</keyword>
<dbReference type="Pfam" id="PF00226">
    <property type="entry name" value="DnaJ"/>
    <property type="match status" value="1"/>
</dbReference>
<dbReference type="SUPFAM" id="SSF46565">
    <property type="entry name" value="Chaperone J-domain"/>
    <property type="match status" value="1"/>
</dbReference>
<dbReference type="InterPro" id="IPR001623">
    <property type="entry name" value="DnaJ_domain"/>
</dbReference>
<proteinExistence type="predicted"/>
<dbReference type="Proteomes" id="UP000235388">
    <property type="component" value="Unassembled WGS sequence"/>
</dbReference>
<dbReference type="InterPro" id="IPR051938">
    <property type="entry name" value="Apopto_cytoskel_mod"/>
</dbReference>
<feature type="compositionally biased region" description="Low complexity" evidence="2">
    <location>
        <begin position="456"/>
        <end position="469"/>
    </location>
</feature>
<feature type="compositionally biased region" description="Low complexity" evidence="2">
    <location>
        <begin position="141"/>
        <end position="164"/>
    </location>
</feature>
<dbReference type="PANTHER" id="PTHR44145:SF3">
    <property type="entry name" value="DNAJ HOMOLOG SUBFAMILY A MEMBER 3, MITOCHONDRIAL"/>
    <property type="match status" value="1"/>
</dbReference>
<dbReference type="Gene3D" id="1.10.287.110">
    <property type="entry name" value="DnaJ domain"/>
    <property type="match status" value="1"/>
</dbReference>
<dbReference type="EMBL" id="PGCJ01000319">
    <property type="protein sequence ID" value="PLW32575.1"/>
    <property type="molecule type" value="Genomic_DNA"/>
</dbReference>
<dbReference type="AlphaFoldDB" id="A0A2N5UXV1"/>
<feature type="compositionally biased region" description="Basic residues" evidence="2">
    <location>
        <begin position="486"/>
        <end position="507"/>
    </location>
</feature>
<dbReference type="STRING" id="200324.A0A2N5UXV1"/>
<dbReference type="PROSITE" id="PS00636">
    <property type="entry name" value="DNAJ_1"/>
    <property type="match status" value="1"/>
</dbReference>
<protein>
    <recommendedName>
        <fullName evidence="3">J domain-containing protein</fullName>
    </recommendedName>
</protein>
<dbReference type="Proteomes" id="UP000235392">
    <property type="component" value="Unassembled WGS sequence"/>
</dbReference>
<evidence type="ECO:0000313" key="6">
    <source>
        <dbReference type="Proteomes" id="UP000235388"/>
    </source>
</evidence>
<accession>A0A2N5UXV1</accession>
<feature type="compositionally biased region" description="Polar residues" evidence="2">
    <location>
        <begin position="397"/>
        <end position="410"/>
    </location>
</feature>
<evidence type="ECO:0000256" key="2">
    <source>
        <dbReference type="SAM" id="MobiDB-lite"/>
    </source>
</evidence>
<feature type="compositionally biased region" description="Polar residues" evidence="2">
    <location>
        <begin position="230"/>
        <end position="250"/>
    </location>
</feature>
<comment type="caution">
    <text evidence="5">The sequence shown here is derived from an EMBL/GenBank/DDBJ whole genome shotgun (WGS) entry which is preliminary data.</text>
</comment>
<dbReference type="PROSITE" id="PS50076">
    <property type="entry name" value="DNAJ_2"/>
    <property type="match status" value="1"/>
</dbReference>
<dbReference type="PANTHER" id="PTHR44145">
    <property type="entry name" value="DNAJ HOMOLOG SUBFAMILY A MEMBER 3, MITOCHONDRIAL"/>
    <property type="match status" value="1"/>
</dbReference>
<feature type="compositionally biased region" description="Polar residues" evidence="2">
    <location>
        <begin position="367"/>
        <end position="378"/>
    </location>
</feature>
<feature type="region of interest" description="Disordered" evidence="2">
    <location>
        <begin position="229"/>
        <end position="273"/>
    </location>
</feature>
<gene>
    <name evidence="4" type="ORF">PCANC_17266</name>
    <name evidence="5" type="ORF">PCASD_05261</name>
</gene>
<dbReference type="InterPro" id="IPR036869">
    <property type="entry name" value="J_dom_sf"/>
</dbReference>
<keyword evidence="1" id="KW-0143">Chaperone</keyword>
<reference evidence="6 7" key="1">
    <citation type="submission" date="2017-11" db="EMBL/GenBank/DDBJ databases">
        <title>De novo assembly and phasing of dikaryotic genomes from two isolates of Puccinia coronata f. sp. avenae, the causal agent of oat crown rust.</title>
        <authorList>
            <person name="Miller M.E."/>
            <person name="Zhang Y."/>
            <person name="Omidvar V."/>
            <person name="Sperschneider J."/>
            <person name="Schwessinger B."/>
            <person name="Raley C."/>
            <person name="Palmer J.M."/>
            <person name="Garnica D."/>
            <person name="Upadhyaya N."/>
            <person name="Rathjen J."/>
            <person name="Taylor J.M."/>
            <person name="Park R.F."/>
            <person name="Dodds P.N."/>
            <person name="Hirsch C.D."/>
            <person name="Kianian S.F."/>
            <person name="Figueroa M."/>
        </authorList>
    </citation>
    <scope>NUCLEOTIDE SEQUENCE [LARGE SCALE GENOMIC DNA]</scope>
    <source>
        <strain evidence="4">12NC29</strain>
        <strain evidence="5">12SD80</strain>
    </source>
</reference>
<evidence type="ECO:0000313" key="7">
    <source>
        <dbReference type="Proteomes" id="UP000235392"/>
    </source>
</evidence>
<dbReference type="PRINTS" id="PR00625">
    <property type="entry name" value="JDOMAIN"/>
</dbReference>
<feature type="domain" description="J" evidence="3">
    <location>
        <begin position="13"/>
        <end position="80"/>
    </location>
</feature>